<reference evidence="1 2" key="1">
    <citation type="submission" date="2018-08" db="EMBL/GenBank/DDBJ databases">
        <title>Sequencing the genomes of 1000 actinobacteria strains.</title>
        <authorList>
            <person name="Klenk H.-P."/>
        </authorList>
    </citation>
    <scope>NUCLEOTIDE SEQUENCE [LARGE SCALE GENOMIC DNA]</scope>
    <source>
        <strain evidence="1 2">DSM 22891</strain>
    </source>
</reference>
<dbReference type="Proteomes" id="UP000256485">
    <property type="component" value="Unassembled WGS sequence"/>
</dbReference>
<keyword evidence="1" id="KW-0808">Transferase</keyword>
<dbReference type="OrthoDB" id="8701357at2"/>
<protein>
    <submittedName>
        <fullName evidence="1">N-acetylglucosamine kinase-like BadF-type ATPase</fullName>
    </submittedName>
</protein>
<dbReference type="Gene3D" id="3.30.420.40">
    <property type="match status" value="2"/>
</dbReference>
<dbReference type="GO" id="GO:0016301">
    <property type="term" value="F:kinase activity"/>
    <property type="evidence" value="ECO:0007669"/>
    <property type="project" value="UniProtKB-KW"/>
</dbReference>
<dbReference type="EMBL" id="QTUC01000001">
    <property type="protein sequence ID" value="REF37061.1"/>
    <property type="molecule type" value="Genomic_DNA"/>
</dbReference>
<keyword evidence="1" id="KW-0418">Kinase</keyword>
<evidence type="ECO:0000313" key="1">
    <source>
        <dbReference type="EMBL" id="REF37061.1"/>
    </source>
</evidence>
<dbReference type="AlphaFoldDB" id="A0A3D9VIC6"/>
<dbReference type="SUPFAM" id="SSF53067">
    <property type="entry name" value="Actin-like ATPase domain"/>
    <property type="match status" value="1"/>
</dbReference>
<dbReference type="InterPro" id="IPR043129">
    <property type="entry name" value="ATPase_NBD"/>
</dbReference>
<organism evidence="1 2">
    <name type="scientific">Thermasporomyces composti</name>
    <dbReference type="NCBI Taxonomy" id="696763"/>
    <lineage>
        <taxon>Bacteria</taxon>
        <taxon>Bacillati</taxon>
        <taxon>Actinomycetota</taxon>
        <taxon>Actinomycetes</taxon>
        <taxon>Propionibacteriales</taxon>
        <taxon>Nocardioidaceae</taxon>
        <taxon>Thermasporomyces</taxon>
    </lineage>
</organism>
<dbReference type="RefSeq" id="WP_115850593.1">
    <property type="nucleotide sequence ID" value="NZ_QTUC01000001.1"/>
</dbReference>
<proteinExistence type="predicted"/>
<comment type="caution">
    <text evidence="1">The sequence shown here is derived from an EMBL/GenBank/DDBJ whole genome shotgun (WGS) entry which is preliminary data.</text>
</comment>
<accession>A0A3D9VIC6</accession>
<dbReference type="PANTHER" id="PTHR43190">
    <property type="entry name" value="N-ACETYL-D-GLUCOSAMINE KINASE"/>
    <property type="match status" value="1"/>
</dbReference>
<sequence length="327" mass="33454">MNDDDHSPGVRLAVDGGQTKLVMATVEGHGDQARVGAQVLVPGFQWTAGMDPVEQQCDRVVAAWEELGRPGPVEVIALGLAGGASDRDSRQRLAPLVAERLGARRVLLTGDDVTTHLGVLGGDVGVVVAAGTGVACLAVTPQGELLNVDGLGYLFGDAGGGFSLGLAGLRAALAGYEGRGAPTALTARAEERVGRPLRDAVKRWYRRPTLVADVASFAAEVTEAAKDDAVARVLCQAAGEELAVSVTAAVRRGFPGAGDRTVPVSWAGGLLRAPIIFEAFASGLSQLCPSADLREPQGDSLSGAVRLASGVDVPHLANVVVHPALSG</sequence>
<name>A0A3D9VIC6_THECX</name>
<keyword evidence="2" id="KW-1185">Reference proteome</keyword>
<dbReference type="PANTHER" id="PTHR43190:SF3">
    <property type="entry name" value="N-ACETYL-D-GLUCOSAMINE KINASE"/>
    <property type="match status" value="1"/>
</dbReference>
<evidence type="ECO:0000313" key="2">
    <source>
        <dbReference type="Proteomes" id="UP000256485"/>
    </source>
</evidence>
<dbReference type="InterPro" id="IPR052519">
    <property type="entry name" value="Euk-type_GlcNAc_Kinase"/>
</dbReference>
<gene>
    <name evidence="1" type="ORF">DFJ64_2497</name>
</gene>